<proteinExistence type="predicted"/>
<accession>A0AAV2R8D6</accession>
<gene>
    <name evidence="2" type="ORF">MNOR_LOCUS21353</name>
</gene>
<feature type="region of interest" description="Disordered" evidence="1">
    <location>
        <begin position="131"/>
        <end position="260"/>
    </location>
</feature>
<feature type="region of interest" description="Disordered" evidence="1">
    <location>
        <begin position="1"/>
        <end position="80"/>
    </location>
</feature>
<evidence type="ECO:0000313" key="2">
    <source>
        <dbReference type="EMBL" id="CAL4118068.1"/>
    </source>
</evidence>
<organism evidence="2 3">
    <name type="scientific">Meganyctiphanes norvegica</name>
    <name type="common">Northern krill</name>
    <name type="synonym">Thysanopoda norvegica</name>
    <dbReference type="NCBI Taxonomy" id="48144"/>
    <lineage>
        <taxon>Eukaryota</taxon>
        <taxon>Metazoa</taxon>
        <taxon>Ecdysozoa</taxon>
        <taxon>Arthropoda</taxon>
        <taxon>Crustacea</taxon>
        <taxon>Multicrustacea</taxon>
        <taxon>Malacostraca</taxon>
        <taxon>Eumalacostraca</taxon>
        <taxon>Eucarida</taxon>
        <taxon>Euphausiacea</taxon>
        <taxon>Euphausiidae</taxon>
        <taxon>Meganyctiphanes</taxon>
    </lineage>
</organism>
<keyword evidence="3" id="KW-1185">Reference proteome</keyword>
<comment type="caution">
    <text evidence="2">The sequence shown here is derived from an EMBL/GenBank/DDBJ whole genome shotgun (WGS) entry which is preliminary data.</text>
</comment>
<feature type="non-terminal residue" evidence="2">
    <location>
        <position position="1"/>
    </location>
</feature>
<dbReference type="AlphaFoldDB" id="A0AAV2R8D6"/>
<feature type="compositionally biased region" description="Polar residues" evidence="1">
    <location>
        <begin position="70"/>
        <end position="80"/>
    </location>
</feature>
<evidence type="ECO:0000256" key="1">
    <source>
        <dbReference type="SAM" id="MobiDB-lite"/>
    </source>
</evidence>
<evidence type="ECO:0000313" key="3">
    <source>
        <dbReference type="Proteomes" id="UP001497623"/>
    </source>
</evidence>
<feature type="compositionally biased region" description="Polar residues" evidence="1">
    <location>
        <begin position="12"/>
        <end position="22"/>
    </location>
</feature>
<name>A0AAV2R8D6_MEGNR</name>
<feature type="compositionally biased region" description="Basic and acidic residues" evidence="1">
    <location>
        <begin position="233"/>
        <end position="242"/>
    </location>
</feature>
<reference evidence="2 3" key="1">
    <citation type="submission" date="2024-05" db="EMBL/GenBank/DDBJ databases">
        <authorList>
            <person name="Wallberg A."/>
        </authorList>
    </citation>
    <scope>NUCLEOTIDE SEQUENCE [LARGE SCALE GENOMIC DNA]</scope>
</reference>
<dbReference type="EMBL" id="CAXKWB010017136">
    <property type="protein sequence ID" value="CAL4118068.1"/>
    <property type="molecule type" value="Genomic_DNA"/>
</dbReference>
<protein>
    <submittedName>
        <fullName evidence="2">Uncharacterized protein</fullName>
    </submittedName>
</protein>
<feature type="compositionally biased region" description="Low complexity" evidence="1">
    <location>
        <begin position="48"/>
        <end position="69"/>
    </location>
</feature>
<feature type="compositionally biased region" description="Basic and acidic residues" evidence="1">
    <location>
        <begin position="199"/>
        <end position="213"/>
    </location>
</feature>
<sequence length="260" mass="28828">GHGKTKMYVQQAKEQISSFRWSSPSKPTLPEDPPPPYSPSTENLSDMSYNANGPYSPNNNSSYNYPSAPKASNSSMNSPSNGHIYPKIPCATPDYSTNMSAIPTLPSSVPSNAQSPIVPTFPHAMSAPMLHHDSFNDRRNSVKYPSLHMGDRTSYNDTAYRHGVTASSPDIPDHCHHPPTSTPINSPPYNPHYGWTSQDRQEANESDNSDNHNHTGASYRTPNNSVSSNNPRRCSEEREPSVRPRTNLNPFLEDHAKRVR</sequence>
<dbReference type="Proteomes" id="UP001497623">
    <property type="component" value="Unassembled WGS sequence"/>
</dbReference>
<feature type="compositionally biased region" description="Basic and acidic residues" evidence="1">
    <location>
        <begin position="131"/>
        <end position="140"/>
    </location>
</feature>